<keyword evidence="2" id="KW-0285">Flavoprotein</keyword>
<dbReference type="GO" id="GO:0004497">
    <property type="term" value="F:monooxygenase activity"/>
    <property type="evidence" value="ECO:0007669"/>
    <property type="project" value="UniProtKB-KW"/>
</dbReference>
<keyword evidence="4" id="KW-0560">Oxidoreductase</keyword>
<keyword evidence="3" id="KW-0274">FAD</keyword>
<evidence type="ECO:0000313" key="8">
    <source>
        <dbReference type="Proteomes" id="UP000654345"/>
    </source>
</evidence>
<keyword evidence="8" id="KW-1185">Reference proteome</keyword>
<keyword evidence="5" id="KW-1133">Transmembrane helix</keyword>
<dbReference type="Gene3D" id="3.50.50.60">
    <property type="entry name" value="FAD/NAD(P)-binding domain"/>
    <property type="match status" value="1"/>
</dbReference>
<dbReference type="PANTHER" id="PTHR46496:SF1">
    <property type="entry name" value="ZEAXANTHIN EPOXIDASE, CHLOROPLASTIC"/>
    <property type="match status" value="1"/>
</dbReference>
<evidence type="ECO:0000313" key="7">
    <source>
        <dbReference type="EMBL" id="GHO59903.1"/>
    </source>
</evidence>
<keyword evidence="7" id="KW-0503">Monooxygenase</keyword>
<proteinExistence type="predicted"/>
<evidence type="ECO:0000256" key="2">
    <source>
        <dbReference type="ARBA" id="ARBA00022630"/>
    </source>
</evidence>
<evidence type="ECO:0000259" key="6">
    <source>
        <dbReference type="Pfam" id="PF01494"/>
    </source>
</evidence>
<comment type="caution">
    <text evidence="7">The sequence shown here is derived from an EMBL/GenBank/DDBJ whole genome shotgun (WGS) entry which is preliminary data.</text>
</comment>
<dbReference type="SUPFAM" id="SSF54373">
    <property type="entry name" value="FAD-linked reductases, C-terminal domain"/>
    <property type="match status" value="1"/>
</dbReference>
<evidence type="ECO:0000256" key="3">
    <source>
        <dbReference type="ARBA" id="ARBA00022827"/>
    </source>
</evidence>
<evidence type="ECO:0000256" key="4">
    <source>
        <dbReference type="ARBA" id="ARBA00023002"/>
    </source>
</evidence>
<dbReference type="InterPro" id="IPR036188">
    <property type="entry name" value="FAD/NAD-bd_sf"/>
</dbReference>
<dbReference type="Pfam" id="PF01494">
    <property type="entry name" value="FAD_binding_3"/>
    <property type="match status" value="1"/>
</dbReference>
<comment type="cofactor">
    <cofactor evidence="1">
        <name>FAD</name>
        <dbReference type="ChEBI" id="CHEBI:57692"/>
    </cofactor>
</comment>
<reference evidence="7 8" key="1">
    <citation type="journal article" date="2021" name="Int. J. Syst. Evol. Microbiol.">
        <title>Reticulibacter mediterranei gen. nov., sp. nov., within the new family Reticulibacteraceae fam. nov., and Ktedonospora formicarum gen. nov., sp. nov., Ktedonobacter robiniae sp. nov., Dictyobacter formicarum sp. nov. and Dictyobacter arantiisoli sp. nov., belonging to the class Ktedonobacteria.</title>
        <authorList>
            <person name="Yabe S."/>
            <person name="Zheng Y."/>
            <person name="Wang C.M."/>
            <person name="Sakai Y."/>
            <person name="Abe K."/>
            <person name="Yokota A."/>
            <person name="Donadio S."/>
            <person name="Cavaletti L."/>
            <person name="Monciardini P."/>
        </authorList>
    </citation>
    <scope>NUCLEOTIDE SEQUENCE [LARGE SCALE GENOMIC DNA]</scope>
    <source>
        <strain evidence="7 8">SOSP1-30</strain>
    </source>
</reference>
<dbReference type="InterPro" id="IPR002938">
    <property type="entry name" value="FAD-bd"/>
</dbReference>
<protein>
    <submittedName>
        <fullName evidence="7">Monooxygenase</fullName>
    </submittedName>
</protein>
<feature type="transmembrane region" description="Helical" evidence="5">
    <location>
        <begin position="27"/>
        <end position="50"/>
    </location>
</feature>
<dbReference type="PANTHER" id="PTHR46496">
    <property type="match status" value="1"/>
</dbReference>
<organism evidence="7 8">
    <name type="scientific">Ktedonobacter robiniae</name>
    <dbReference type="NCBI Taxonomy" id="2778365"/>
    <lineage>
        <taxon>Bacteria</taxon>
        <taxon>Bacillati</taxon>
        <taxon>Chloroflexota</taxon>
        <taxon>Ktedonobacteria</taxon>
        <taxon>Ktedonobacterales</taxon>
        <taxon>Ktedonobacteraceae</taxon>
        <taxon>Ktedonobacter</taxon>
    </lineage>
</organism>
<accession>A0ABQ3V4H5</accession>
<evidence type="ECO:0000256" key="5">
    <source>
        <dbReference type="SAM" id="Phobius"/>
    </source>
</evidence>
<evidence type="ECO:0000256" key="1">
    <source>
        <dbReference type="ARBA" id="ARBA00001974"/>
    </source>
</evidence>
<dbReference type="EMBL" id="BNJG01000003">
    <property type="protein sequence ID" value="GHO59903.1"/>
    <property type="molecule type" value="Genomic_DNA"/>
</dbReference>
<gene>
    <name evidence="7" type="ORF">KSB_83780</name>
</gene>
<sequence length="406" mass="44470">MTLLQDMLSIKKGSATIVTTRDNELPIVIIGAGIGGLAAALALQQAGFAVRVFERAREIREVGAGLTLWPNAVKVLQRLGLDEMLRDLGLPETAMSGFYSARGKLLAPLSPAEIEDKLGVPTIVIHRAEFQAALREKVGSDALQLGARFVAFKQNENGITASFADGQQVRGCLLIGADGIHSSIRQQLFPQSIPRYAGYTAWRGVAAAVPQMIGEFWGRGLRFGIAPLSRERVYWFASRNAPENATEAPEGRREELLAMFKCWHPAITTLIEATPVEEILRSDIYDLKPLSHWSKGRVVLLGDAAHAMTPNMGQGACQALEDAFVLAQALQHTQSIAEALHVYQQKRLARANMVITRSRQIGIIGQWEHPFACWLRDRALMLTPRHLLIQQLASVAGYIPGEQAST</sequence>
<dbReference type="SUPFAM" id="SSF51905">
    <property type="entry name" value="FAD/NAD(P)-binding domain"/>
    <property type="match status" value="1"/>
</dbReference>
<dbReference type="Proteomes" id="UP000654345">
    <property type="component" value="Unassembled WGS sequence"/>
</dbReference>
<dbReference type="RefSeq" id="WP_201376039.1">
    <property type="nucleotide sequence ID" value="NZ_BNJG01000003.1"/>
</dbReference>
<keyword evidence="5" id="KW-0472">Membrane</keyword>
<keyword evidence="5" id="KW-0812">Transmembrane</keyword>
<name>A0ABQ3V4H5_9CHLR</name>
<dbReference type="PRINTS" id="PR00420">
    <property type="entry name" value="RNGMNOXGNASE"/>
</dbReference>
<feature type="domain" description="FAD-binding" evidence="6">
    <location>
        <begin position="25"/>
        <end position="357"/>
    </location>
</feature>